<accession>A0A9P5F0U2</accession>
<evidence type="ECO:0000256" key="1">
    <source>
        <dbReference type="SAM" id="MobiDB-lite"/>
    </source>
</evidence>
<protein>
    <submittedName>
        <fullName evidence="3">Uncharacterized protein</fullName>
    </submittedName>
</protein>
<dbReference type="Proteomes" id="UP000711996">
    <property type="component" value="Unassembled WGS sequence"/>
</dbReference>
<feature type="transmembrane region" description="Helical" evidence="2">
    <location>
        <begin position="51"/>
        <end position="71"/>
    </location>
</feature>
<feature type="compositionally biased region" description="Basic and acidic residues" evidence="1">
    <location>
        <begin position="216"/>
        <end position="225"/>
    </location>
</feature>
<feature type="transmembrane region" description="Helical" evidence="2">
    <location>
        <begin position="151"/>
        <end position="174"/>
    </location>
</feature>
<keyword evidence="4" id="KW-1185">Reference proteome</keyword>
<dbReference type="EMBL" id="QPMT01000005">
    <property type="protein sequence ID" value="KAF4863947.1"/>
    <property type="molecule type" value="Genomic_DNA"/>
</dbReference>
<organism evidence="3 4">
    <name type="scientific">Colletotrichum siamense</name>
    <name type="common">Anthracnose fungus</name>
    <dbReference type="NCBI Taxonomy" id="690259"/>
    <lineage>
        <taxon>Eukaryota</taxon>
        <taxon>Fungi</taxon>
        <taxon>Dikarya</taxon>
        <taxon>Ascomycota</taxon>
        <taxon>Pezizomycotina</taxon>
        <taxon>Sordariomycetes</taxon>
        <taxon>Hypocreomycetidae</taxon>
        <taxon>Glomerellales</taxon>
        <taxon>Glomerellaceae</taxon>
        <taxon>Colletotrichum</taxon>
        <taxon>Colletotrichum gloeosporioides species complex</taxon>
    </lineage>
</organism>
<feature type="compositionally biased region" description="Basic and acidic residues" evidence="1">
    <location>
        <begin position="199"/>
        <end position="208"/>
    </location>
</feature>
<dbReference type="OrthoDB" id="4843010at2759"/>
<evidence type="ECO:0000313" key="4">
    <source>
        <dbReference type="Proteomes" id="UP000711996"/>
    </source>
</evidence>
<feature type="transmembrane region" description="Helical" evidence="2">
    <location>
        <begin position="115"/>
        <end position="139"/>
    </location>
</feature>
<gene>
    <name evidence="3" type="ORF">CGCSCA2_v002416</name>
</gene>
<evidence type="ECO:0000256" key="2">
    <source>
        <dbReference type="SAM" id="Phobius"/>
    </source>
</evidence>
<dbReference type="AlphaFoldDB" id="A0A9P5F0U2"/>
<feature type="transmembrane region" description="Helical" evidence="2">
    <location>
        <begin position="83"/>
        <end position="103"/>
    </location>
</feature>
<keyword evidence="2" id="KW-0812">Transmembrane</keyword>
<keyword evidence="2" id="KW-1133">Transmembrane helix</keyword>
<evidence type="ECO:0000313" key="3">
    <source>
        <dbReference type="EMBL" id="KAF4863947.1"/>
    </source>
</evidence>
<comment type="caution">
    <text evidence="3">The sequence shown here is derived from an EMBL/GenBank/DDBJ whole genome shotgun (WGS) entry which is preliminary data.</text>
</comment>
<sequence length="307" mass="34368">MSQVPGLDFRECHHSCMPKRDNRSSRIARSISLRIRDEIPKKSLIALLPKTGYLLVAVSIAAAAVSSLIMSGILDASQTTRSLVLSIICYLASSIFIISVAFCNGIRQAPQSPGLITFVFFFVWVVIQVLCFFNMKILWSQDWPTDTKNLAVAWMLLSLASIAIYIFALIRIMAVSRKELHSKTLDLEEAKPSSSFRKASCDHVEHGEPQPPVYTPRRENSEKLNSETAAEAASPWDGEVVLRSTNLRHTMGKLYSEAAAEPASPWEKASWEHVEYGEREPQPPVFIPRKEFYQLRGVPCICTTRGP</sequence>
<reference evidence="3" key="1">
    <citation type="submission" date="2019-06" db="EMBL/GenBank/DDBJ databases">
        <authorList>
            <person name="Gan P."/>
            <person name="Shirasu K."/>
        </authorList>
    </citation>
    <scope>NUCLEOTIDE SEQUENCE [LARGE SCALE GENOMIC DNA]</scope>
    <source>
        <strain evidence="3">CAD2</strain>
    </source>
</reference>
<feature type="region of interest" description="Disordered" evidence="1">
    <location>
        <begin position="196"/>
        <end position="232"/>
    </location>
</feature>
<proteinExistence type="predicted"/>
<name>A0A9P5F0U2_COLSI</name>
<keyword evidence="2" id="KW-0472">Membrane</keyword>